<dbReference type="SUPFAM" id="SSF53098">
    <property type="entry name" value="Ribonuclease H-like"/>
    <property type="match status" value="1"/>
</dbReference>
<dbReference type="InterPro" id="IPR050951">
    <property type="entry name" value="Retrovirus_Pol_polyprotein"/>
</dbReference>
<sequence length="252" mass="28487">MSPHDGTEDPVARVVLPTTLHEVILSHYHSRLDGGHQGVSRTFARIRRTFYWRGLFRSVQEFVARCPDGTTGKGEPRLHAPSPGYIIATRPFQVVAMDFISALPVSYLGNSELLVFVDLLTGFTILKATHSRTAKIVAEVFEEAVYRRFGASEALRHDREAGFVSAFFREFNELMGQRQRATLSWRPQAKGMAGRKVQTVMRALKMYVADPEQRDWNVYAERLALCLNTAVDGTRKETPFYLVHGGDPRMTI</sequence>
<gene>
    <name evidence="2" type="ORF">N0F65_004894</name>
</gene>
<dbReference type="GO" id="GO:0015074">
    <property type="term" value="P:DNA integration"/>
    <property type="evidence" value="ECO:0007669"/>
    <property type="project" value="InterPro"/>
</dbReference>
<feature type="domain" description="Integrase catalytic" evidence="1">
    <location>
        <begin position="87"/>
        <end position="247"/>
    </location>
</feature>
<dbReference type="InterPro" id="IPR012337">
    <property type="entry name" value="RNaseH-like_sf"/>
</dbReference>
<reference evidence="2" key="1">
    <citation type="submission" date="2022-11" db="EMBL/GenBank/DDBJ databases">
        <authorList>
            <person name="Morgan W.R."/>
            <person name="Tartar A."/>
        </authorList>
    </citation>
    <scope>NUCLEOTIDE SEQUENCE</scope>
    <source>
        <strain evidence="2">ARSEF 373</strain>
    </source>
</reference>
<dbReference type="PANTHER" id="PTHR37984">
    <property type="entry name" value="PROTEIN CBG26694"/>
    <property type="match status" value="1"/>
</dbReference>
<dbReference type="Pfam" id="PF17921">
    <property type="entry name" value="Integrase_H2C2"/>
    <property type="match status" value="1"/>
</dbReference>
<reference evidence="2" key="2">
    <citation type="journal article" date="2023" name="Microbiol Resour">
        <title>Decontamination and Annotation of the Draft Genome Sequence of the Oomycete Lagenidium giganteum ARSEF 373.</title>
        <authorList>
            <person name="Morgan W.R."/>
            <person name="Tartar A."/>
        </authorList>
    </citation>
    <scope>NUCLEOTIDE SEQUENCE</scope>
    <source>
        <strain evidence="2">ARSEF 373</strain>
    </source>
</reference>
<keyword evidence="3" id="KW-1185">Reference proteome</keyword>
<protein>
    <recommendedName>
        <fullName evidence="1">Integrase catalytic domain-containing protein</fullName>
    </recommendedName>
</protein>
<evidence type="ECO:0000259" key="1">
    <source>
        <dbReference type="PROSITE" id="PS50994"/>
    </source>
</evidence>
<dbReference type="InterPro" id="IPR041588">
    <property type="entry name" value="Integrase_H2C2"/>
</dbReference>
<proteinExistence type="predicted"/>
<organism evidence="2 3">
    <name type="scientific">Lagenidium giganteum</name>
    <dbReference type="NCBI Taxonomy" id="4803"/>
    <lineage>
        <taxon>Eukaryota</taxon>
        <taxon>Sar</taxon>
        <taxon>Stramenopiles</taxon>
        <taxon>Oomycota</taxon>
        <taxon>Peronosporomycetes</taxon>
        <taxon>Pythiales</taxon>
        <taxon>Pythiaceae</taxon>
    </lineage>
</organism>
<dbReference type="AlphaFoldDB" id="A0AAV2YJQ9"/>
<dbReference type="Gene3D" id="3.30.420.10">
    <property type="entry name" value="Ribonuclease H-like superfamily/Ribonuclease H"/>
    <property type="match status" value="1"/>
</dbReference>
<dbReference type="InterPro" id="IPR001584">
    <property type="entry name" value="Integrase_cat-core"/>
</dbReference>
<dbReference type="GO" id="GO:0003676">
    <property type="term" value="F:nucleic acid binding"/>
    <property type="evidence" value="ECO:0007669"/>
    <property type="project" value="InterPro"/>
</dbReference>
<dbReference type="Gene3D" id="1.10.340.70">
    <property type="match status" value="1"/>
</dbReference>
<dbReference type="FunFam" id="1.10.340.70:FF:000001">
    <property type="entry name" value="Retrovirus-related Pol polyprotein from transposon gypsy-like Protein"/>
    <property type="match status" value="1"/>
</dbReference>
<name>A0AAV2YJQ9_9STRA</name>
<dbReference type="InterPro" id="IPR036397">
    <property type="entry name" value="RNaseH_sf"/>
</dbReference>
<dbReference type="Proteomes" id="UP001146120">
    <property type="component" value="Unassembled WGS sequence"/>
</dbReference>
<evidence type="ECO:0000313" key="3">
    <source>
        <dbReference type="Proteomes" id="UP001146120"/>
    </source>
</evidence>
<dbReference type="PROSITE" id="PS50994">
    <property type="entry name" value="INTEGRASE"/>
    <property type="match status" value="1"/>
</dbReference>
<accession>A0AAV2YJQ9</accession>
<evidence type="ECO:0000313" key="2">
    <source>
        <dbReference type="EMBL" id="DAZ94180.1"/>
    </source>
</evidence>
<dbReference type="PANTHER" id="PTHR37984:SF5">
    <property type="entry name" value="PROTEIN NYNRIN-LIKE"/>
    <property type="match status" value="1"/>
</dbReference>
<comment type="caution">
    <text evidence="2">The sequence shown here is derived from an EMBL/GenBank/DDBJ whole genome shotgun (WGS) entry which is preliminary data.</text>
</comment>
<dbReference type="EMBL" id="DAKRPA010000264">
    <property type="protein sequence ID" value="DAZ94180.1"/>
    <property type="molecule type" value="Genomic_DNA"/>
</dbReference>
<dbReference type="Pfam" id="PF00665">
    <property type="entry name" value="rve"/>
    <property type="match status" value="1"/>
</dbReference>